<keyword evidence="6" id="KW-0812">Transmembrane</keyword>
<dbReference type="GeneID" id="37014416"/>
<dbReference type="EMBL" id="KZ819328">
    <property type="protein sequence ID" value="PWN20485.1"/>
    <property type="molecule type" value="Genomic_DNA"/>
</dbReference>
<dbReference type="GO" id="GO:0016616">
    <property type="term" value="F:oxidoreductase activity, acting on the CH-OH group of donors, NAD or NADP as acceptor"/>
    <property type="evidence" value="ECO:0007669"/>
    <property type="project" value="TreeGrafter"/>
</dbReference>
<evidence type="ECO:0000256" key="2">
    <source>
        <dbReference type="ARBA" id="ARBA00022857"/>
    </source>
</evidence>
<dbReference type="Pfam" id="PF00106">
    <property type="entry name" value="adh_short"/>
    <property type="match status" value="1"/>
</dbReference>
<keyword evidence="6" id="KW-1133">Transmembrane helix</keyword>
<evidence type="ECO:0000256" key="5">
    <source>
        <dbReference type="SAM" id="MobiDB-lite"/>
    </source>
</evidence>
<keyword evidence="8" id="KW-1185">Reference proteome</keyword>
<evidence type="ECO:0000313" key="8">
    <source>
        <dbReference type="Proteomes" id="UP000245942"/>
    </source>
</evidence>
<evidence type="ECO:0000256" key="6">
    <source>
        <dbReference type="SAM" id="Phobius"/>
    </source>
</evidence>
<dbReference type="InterPro" id="IPR002347">
    <property type="entry name" value="SDR_fam"/>
</dbReference>
<name>A0A316UBT2_9BASI</name>
<dbReference type="STRING" id="1684307.A0A316UBT2"/>
<protein>
    <submittedName>
        <fullName evidence="7">NAD(P)-binding protein</fullName>
    </submittedName>
</protein>
<feature type="compositionally biased region" description="Basic and acidic residues" evidence="5">
    <location>
        <begin position="432"/>
        <end position="442"/>
    </location>
</feature>
<dbReference type="Gene3D" id="3.40.50.720">
    <property type="entry name" value="NAD(P)-binding Rossmann-like Domain"/>
    <property type="match status" value="1"/>
</dbReference>
<dbReference type="SUPFAM" id="SSF51735">
    <property type="entry name" value="NAD(P)-binding Rossmann-fold domains"/>
    <property type="match status" value="1"/>
</dbReference>
<dbReference type="Proteomes" id="UP000245942">
    <property type="component" value="Unassembled WGS sequence"/>
</dbReference>
<evidence type="ECO:0000256" key="4">
    <source>
        <dbReference type="RuleBase" id="RU000363"/>
    </source>
</evidence>
<keyword evidence="6" id="KW-0472">Membrane</keyword>
<dbReference type="RefSeq" id="XP_025347645.1">
    <property type="nucleotide sequence ID" value="XM_025492682.1"/>
</dbReference>
<sequence>MVPLILLFLLLPVVGYLSSPLLFLLFSRPAPSPVPVDFTLTSSGHLKAHVSLDLIRYLLPTLVQVVALFVLPVLSLYLGNELLNNRISSGRWITRGWLNLGRMSKAEWEKQVILVTGGAGGLGREIVRLALAKGATVVTLDVVDPPAEGPESSGRCFHYQCDVSKSQQVEAISKTIRGDLQKRKKEAGEAGLYLPTEVTVLVNNAGITSLAAPSSYIIALPPSEVSKVLEVNLLSHFHTLRTFLPPMLRRGQGGHVVSVASSMGHVGAIGMADYVSSKFGVIGLHETLCRELKAWRSGNVDEAMMQVVQEAGAGLDDELISKGSDAEDDSSYLPSNVRVQTSLILPSHIATPLFKDWTYPWPFDFLTPTLTPTHVAERIIEEIGERRSGWMYLPRLTWPTAWMGVLPDWMRALMFWMSGSDTAVECMRASARRQDYESEERTPAPSQIRTRAQRAASVGAEKQS</sequence>
<dbReference type="PRINTS" id="PR00080">
    <property type="entry name" value="SDRFAMILY"/>
</dbReference>
<dbReference type="InterPro" id="IPR036291">
    <property type="entry name" value="NAD(P)-bd_dom_sf"/>
</dbReference>
<accession>A0A316UBT2</accession>
<reference evidence="7 8" key="1">
    <citation type="journal article" date="2018" name="Mol. Biol. Evol.">
        <title>Broad Genomic Sampling Reveals a Smut Pathogenic Ancestry of the Fungal Clade Ustilaginomycotina.</title>
        <authorList>
            <person name="Kijpornyongpan T."/>
            <person name="Mondo S.J."/>
            <person name="Barry K."/>
            <person name="Sandor L."/>
            <person name="Lee J."/>
            <person name="Lipzen A."/>
            <person name="Pangilinan J."/>
            <person name="LaButti K."/>
            <person name="Hainaut M."/>
            <person name="Henrissat B."/>
            <person name="Grigoriev I.V."/>
            <person name="Spatafora J.W."/>
            <person name="Aime M.C."/>
        </authorList>
    </citation>
    <scope>NUCLEOTIDE SEQUENCE [LARGE SCALE GENOMIC DNA]</scope>
    <source>
        <strain evidence="7 8">MCA 4718</strain>
    </source>
</reference>
<feature type="transmembrane region" description="Helical" evidence="6">
    <location>
        <begin position="57"/>
        <end position="78"/>
    </location>
</feature>
<feature type="region of interest" description="Disordered" evidence="5">
    <location>
        <begin position="431"/>
        <end position="464"/>
    </location>
</feature>
<evidence type="ECO:0000256" key="1">
    <source>
        <dbReference type="ARBA" id="ARBA00006484"/>
    </source>
</evidence>
<proteinExistence type="inferred from homology"/>
<keyword evidence="2" id="KW-0521">NADP</keyword>
<evidence type="ECO:0000256" key="3">
    <source>
        <dbReference type="ARBA" id="ARBA00023002"/>
    </source>
</evidence>
<dbReference type="PANTHER" id="PTHR24322">
    <property type="entry name" value="PKSB"/>
    <property type="match status" value="1"/>
</dbReference>
<comment type="similarity">
    <text evidence="1 4">Belongs to the short-chain dehydrogenases/reductases (SDR) family.</text>
</comment>
<dbReference type="OrthoDB" id="10253736at2759"/>
<evidence type="ECO:0000313" key="7">
    <source>
        <dbReference type="EMBL" id="PWN20485.1"/>
    </source>
</evidence>
<organism evidence="7 8">
    <name type="scientific">Pseudomicrostroma glucosiphilum</name>
    <dbReference type="NCBI Taxonomy" id="1684307"/>
    <lineage>
        <taxon>Eukaryota</taxon>
        <taxon>Fungi</taxon>
        <taxon>Dikarya</taxon>
        <taxon>Basidiomycota</taxon>
        <taxon>Ustilaginomycotina</taxon>
        <taxon>Exobasidiomycetes</taxon>
        <taxon>Microstromatales</taxon>
        <taxon>Microstromatales incertae sedis</taxon>
        <taxon>Pseudomicrostroma</taxon>
    </lineage>
</organism>
<keyword evidence="3" id="KW-0560">Oxidoreductase</keyword>
<dbReference type="PROSITE" id="PS00061">
    <property type="entry name" value="ADH_SHORT"/>
    <property type="match status" value="1"/>
</dbReference>
<dbReference type="InterPro" id="IPR020904">
    <property type="entry name" value="Sc_DH/Rdtase_CS"/>
</dbReference>
<dbReference type="PRINTS" id="PR00081">
    <property type="entry name" value="GDHRDH"/>
</dbReference>
<dbReference type="AlphaFoldDB" id="A0A316UBT2"/>
<gene>
    <name evidence="7" type="ORF">BCV69DRAFT_283370</name>
</gene>
<dbReference type="PANTHER" id="PTHR24322:SF736">
    <property type="entry name" value="RETINOL DEHYDROGENASE 10"/>
    <property type="match status" value="1"/>
</dbReference>